<dbReference type="Gene3D" id="1.10.10.10">
    <property type="entry name" value="Winged helix-like DNA-binding domain superfamily/Winged helix DNA-binding domain"/>
    <property type="match status" value="1"/>
</dbReference>
<dbReference type="InterPro" id="IPR036388">
    <property type="entry name" value="WH-like_DNA-bd_sf"/>
</dbReference>
<dbReference type="GO" id="GO:0006950">
    <property type="term" value="P:response to stress"/>
    <property type="evidence" value="ECO:0000318"/>
    <property type="project" value="GO_Central"/>
</dbReference>
<dbReference type="RefSeq" id="WP_011143585.1">
    <property type="nucleotide sequence ID" value="NC_005125.1"/>
</dbReference>
<dbReference type="SMART" id="SM00347">
    <property type="entry name" value="HTH_MARR"/>
    <property type="match status" value="1"/>
</dbReference>
<sequence>MFEEVPGAIESKVLDGLARIATVMKGETWQVAGEMGLTPTQVQILKLLHLRSQEVVRMSEVARELSVTPATASDAVGALIRKGLVARTLSPQDARAFVLTLTEAGAAQANRLVQWPASLLEAAGTLAPGEQAAMTRCLIKMIRSLQEQGQILPARMCVNCRYFRPHSYPGSNTPHHCAFVDAPFGDRNLRVECPDYERAEPQLADRNWSTFIRAQSQSDSSL</sequence>
<dbReference type="OrthoDB" id="9783504at2"/>
<dbReference type="SUPFAM" id="SSF46785">
    <property type="entry name" value="Winged helix' DNA-binding domain"/>
    <property type="match status" value="1"/>
</dbReference>
<dbReference type="EnsemblBacteria" id="BAC91537">
    <property type="protein sequence ID" value="BAC91537"/>
    <property type="gene ID" value="BAC91537"/>
</dbReference>
<dbReference type="GO" id="GO:0003700">
    <property type="term" value="F:DNA-binding transcription factor activity"/>
    <property type="evidence" value="ECO:0007669"/>
    <property type="project" value="InterPro"/>
</dbReference>
<evidence type="ECO:0000313" key="3">
    <source>
        <dbReference type="Proteomes" id="UP000000557"/>
    </source>
</evidence>
<dbReference type="GO" id="GO:0006355">
    <property type="term" value="P:regulation of DNA-templated transcription"/>
    <property type="evidence" value="ECO:0000318"/>
    <property type="project" value="GO_Central"/>
</dbReference>
<reference evidence="2 3" key="2">
    <citation type="journal article" date="2003" name="DNA Res.">
        <title>Complete genome structure of Gloeobacter violaceus PCC 7421, a cyanobacterium that lacks thylakoids (supplement).</title>
        <authorList>
            <person name="Nakamura Y."/>
            <person name="Kaneko T."/>
            <person name="Sato S."/>
            <person name="Mimuro M."/>
            <person name="Miyashita H."/>
            <person name="Tsuchiya T."/>
            <person name="Sasamoto S."/>
            <person name="Watanabe A."/>
            <person name="Kawashima K."/>
            <person name="Kishida Y."/>
            <person name="Kiyokawa C."/>
            <person name="Kohara M."/>
            <person name="Matsumoto M."/>
            <person name="Matsuno A."/>
            <person name="Nakazaki N."/>
            <person name="Shimpo S."/>
            <person name="Takeuchi C."/>
            <person name="Yamada M."/>
            <person name="Tabata S."/>
        </authorList>
    </citation>
    <scope>NUCLEOTIDE SEQUENCE [LARGE SCALE GENOMIC DNA]</scope>
    <source>
        <strain evidence="3">ATCC 29082 / PCC 7421</strain>
    </source>
</reference>
<evidence type="ECO:0000313" key="2">
    <source>
        <dbReference type="EMBL" id="BAC91537.1"/>
    </source>
</evidence>
<dbReference type="PANTHER" id="PTHR33164">
    <property type="entry name" value="TRANSCRIPTIONAL REGULATOR, MARR FAMILY"/>
    <property type="match status" value="1"/>
</dbReference>
<dbReference type="PROSITE" id="PS50995">
    <property type="entry name" value="HTH_MARR_2"/>
    <property type="match status" value="1"/>
</dbReference>
<gene>
    <name evidence="2" type="ordered locus">gll3596</name>
</gene>
<dbReference type="STRING" id="251221.gene:10761111"/>
<proteinExistence type="predicted"/>
<dbReference type="HOGENOM" id="CLU_089893_0_0_3"/>
<dbReference type="PATRIC" id="fig|251221.4.peg.3629"/>
<dbReference type="Proteomes" id="UP000000557">
    <property type="component" value="Chromosome"/>
</dbReference>
<dbReference type="InterPro" id="IPR039422">
    <property type="entry name" value="MarR/SlyA-like"/>
</dbReference>
<dbReference type="InterPro" id="IPR036390">
    <property type="entry name" value="WH_DNA-bd_sf"/>
</dbReference>
<dbReference type="AlphaFoldDB" id="Q7NFD0"/>
<protein>
    <submittedName>
        <fullName evidence="2">MarR family transcriptional regulatory protein</fullName>
    </submittedName>
</protein>
<evidence type="ECO:0000259" key="1">
    <source>
        <dbReference type="PROSITE" id="PS50995"/>
    </source>
</evidence>
<dbReference type="InterPro" id="IPR000835">
    <property type="entry name" value="HTH_MarR-typ"/>
</dbReference>
<name>Q7NFD0_GLOVI</name>
<dbReference type="KEGG" id="gvi:gll3596"/>
<accession>Q7NFD0</accession>
<organism evidence="2 3">
    <name type="scientific">Gloeobacter violaceus (strain ATCC 29082 / PCC 7421)</name>
    <dbReference type="NCBI Taxonomy" id="251221"/>
    <lineage>
        <taxon>Bacteria</taxon>
        <taxon>Bacillati</taxon>
        <taxon>Cyanobacteriota</taxon>
        <taxon>Cyanophyceae</taxon>
        <taxon>Gloeobacterales</taxon>
        <taxon>Gloeobacteraceae</taxon>
        <taxon>Gloeobacter</taxon>
    </lineage>
</organism>
<dbReference type="Pfam" id="PF12802">
    <property type="entry name" value="MarR_2"/>
    <property type="match status" value="1"/>
</dbReference>
<dbReference type="EMBL" id="BA000045">
    <property type="protein sequence ID" value="BAC91537.1"/>
    <property type="molecule type" value="Genomic_DNA"/>
</dbReference>
<dbReference type="eggNOG" id="COG1846">
    <property type="taxonomic scope" value="Bacteria"/>
</dbReference>
<dbReference type="PANTHER" id="PTHR33164:SF43">
    <property type="entry name" value="HTH-TYPE TRANSCRIPTIONAL REPRESSOR YETL"/>
    <property type="match status" value="1"/>
</dbReference>
<reference evidence="2 3" key="1">
    <citation type="journal article" date="2003" name="DNA Res.">
        <title>Complete genome structure of Gloeobacter violaceus PCC 7421, a cyanobacterium that lacks thylakoids.</title>
        <authorList>
            <person name="Nakamura Y."/>
            <person name="Kaneko T."/>
            <person name="Sato S."/>
            <person name="Mimuro M."/>
            <person name="Miyashita H."/>
            <person name="Tsuchiya T."/>
            <person name="Sasamoto S."/>
            <person name="Watanabe A."/>
            <person name="Kawashima K."/>
            <person name="Kishida Y."/>
            <person name="Kiyokawa C."/>
            <person name="Kohara M."/>
            <person name="Matsumoto M."/>
            <person name="Matsuno A."/>
            <person name="Nakazaki N."/>
            <person name="Shimpo S."/>
            <person name="Takeuchi C."/>
            <person name="Yamada M."/>
            <person name="Tabata S."/>
        </authorList>
    </citation>
    <scope>NUCLEOTIDE SEQUENCE [LARGE SCALE GENOMIC DNA]</scope>
    <source>
        <strain evidence="3">ATCC 29082 / PCC 7421</strain>
    </source>
</reference>
<dbReference type="InParanoid" id="Q7NFD0"/>
<keyword evidence="3" id="KW-1185">Reference proteome</keyword>
<feature type="domain" description="HTH marR-type" evidence="1">
    <location>
        <begin position="10"/>
        <end position="143"/>
    </location>
</feature>